<organism evidence="3 4">
    <name type="scientific">Clostridium rhizosphaerae</name>
    <dbReference type="NCBI Taxonomy" id="2803861"/>
    <lineage>
        <taxon>Bacteria</taxon>
        <taxon>Bacillati</taxon>
        <taxon>Bacillota</taxon>
        <taxon>Clostridia</taxon>
        <taxon>Eubacteriales</taxon>
        <taxon>Clostridiaceae</taxon>
        <taxon>Clostridium</taxon>
    </lineage>
</organism>
<evidence type="ECO:0000313" key="3">
    <source>
        <dbReference type="EMBL" id="MBL4938577.1"/>
    </source>
</evidence>
<comment type="similarity">
    <text evidence="1">Belongs to the peptidase M20A family.</text>
</comment>
<dbReference type="InterPro" id="IPR002933">
    <property type="entry name" value="Peptidase_M20"/>
</dbReference>
<dbReference type="Pfam" id="PF01546">
    <property type="entry name" value="Peptidase_M20"/>
    <property type="match status" value="1"/>
</dbReference>
<dbReference type="InterPro" id="IPR036264">
    <property type="entry name" value="Bact_exopeptidase_dim_dom"/>
</dbReference>
<dbReference type="Pfam" id="PF07687">
    <property type="entry name" value="M20_dimer"/>
    <property type="match status" value="1"/>
</dbReference>
<dbReference type="PANTHER" id="PTHR30575">
    <property type="entry name" value="PEPTIDASE M20"/>
    <property type="match status" value="1"/>
</dbReference>
<evidence type="ECO:0000256" key="1">
    <source>
        <dbReference type="PIRNR" id="PIRNR037226"/>
    </source>
</evidence>
<dbReference type="PIRSF" id="PIRSF037226">
    <property type="entry name" value="Amidohydrolase_ACY1L2_prd"/>
    <property type="match status" value="1"/>
</dbReference>
<dbReference type="InterPro" id="IPR017144">
    <property type="entry name" value="Xaa-Arg_dipeptidase"/>
</dbReference>
<reference evidence="3 4" key="1">
    <citation type="submission" date="2021-01" db="EMBL/GenBank/DDBJ databases">
        <title>Genome public.</title>
        <authorList>
            <person name="Liu C."/>
            <person name="Sun Q."/>
        </authorList>
    </citation>
    <scope>NUCLEOTIDE SEQUENCE [LARGE SCALE GENOMIC DNA]</scope>
    <source>
        <strain evidence="3 4">YIM B02515</strain>
    </source>
</reference>
<name>A0ABS1THK6_9CLOT</name>
<proteinExistence type="inferred from homology"/>
<dbReference type="InterPro" id="IPR017439">
    <property type="entry name" value="Amidohydrolase"/>
</dbReference>
<dbReference type="Proteomes" id="UP000632377">
    <property type="component" value="Unassembled WGS sequence"/>
</dbReference>
<accession>A0ABS1THK6</accession>
<dbReference type="SUPFAM" id="SSF55031">
    <property type="entry name" value="Bacterial exopeptidase dimerisation domain"/>
    <property type="match status" value="1"/>
</dbReference>
<sequence length="386" mass="41168">MKNRIKAEITNVMEELVGISKYLYENPELGHKEFKAEAYLTAFLKAKGFDVEHSICNMPTAFKATYDSKKVGPKIAFLCEYDALPGIGHGCGHNLIAAMGIGGALGLKSVIDEVGGSIAVFGTPAEETSGGKVTLSEKGAFEGVTVAMIAHPSAVTKESGNTLALNAYQFEFFGKTAHAAGCPEKGINSLDAVISTFNNVNTLRQYIGRDVRIHGIISEGGKAPNVIPDYAVAKFYVRAATKKELEEISEKVLNCAKSASLSTGAELKISNFELSNADLRTNKVLSEAFNNNILLLGETEIEKADAPSGSSDMGNVSYVVPSIHPMIGMGNKELAGHTVEFAACTQTEKGKEALYKGASALALTGYDVLTSPELVQKILEEFNKIQ</sequence>
<feature type="domain" description="Peptidase M20 dimerisation" evidence="2">
    <location>
        <begin position="168"/>
        <end position="259"/>
    </location>
</feature>
<keyword evidence="4" id="KW-1185">Reference proteome</keyword>
<dbReference type="PANTHER" id="PTHR30575:SF0">
    <property type="entry name" value="XAA-ARG DIPEPTIDASE"/>
    <property type="match status" value="1"/>
</dbReference>
<dbReference type="Gene3D" id="3.40.630.10">
    <property type="entry name" value="Zn peptidases"/>
    <property type="match status" value="1"/>
</dbReference>
<evidence type="ECO:0000313" key="4">
    <source>
        <dbReference type="Proteomes" id="UP000632377"/>
    </source>
</evidence>
<gene>
    <name evidence="3" type="ORF">JK636_23005</name>
</gene>
<dbReference type="RefSeq" id="WP_202751340.1">
    <property type="nucleotide sequence ID" value="NZ_JAESWC010000024.1"/>
</dbReference>
<dbReference type="InterPro" id="IPR052030">
    <property type="entry name" value="Peptidase_M20/M20A_hydrolases"/>
</dbReference>
<dbReference type="EMBL" id="JAESWC010000024">
    <property type="protein sequence ID" value="MBL4938577.1"/>
    <property type="molecule type" value="Genomic_DNA"/>
</dbReference>
<dbReference type="Gene3D" id="3.30.70.360">
    <property type="match status" value="1"/>
</dbReference>
<protein>
    <recommendedName>
        <fullName evidence="1">Peptidase M20 domain-containing protein 2</fullName>
    </recommendedName>
</protein>
<dbReference type="InterPro" id="IPR011650">
    <property type="entry name" value="Peptidase_M20_dimer"/>
</dbReference>
<evidence type="ECO:0000259" key="2">
    <source>
        <dbReference type="Pfam" id="PF07687"/>
    </source>
</evidence>
<dbReference type="SUPFAM" id="SSF53187">
    <property type="entry name" value="Zn-dependent exopeptidases"/>
    <property type="match status" value="1"/>
</dbReference>
<comment type="caution">
    <text evidence="3">The sequence shown here is derived from an EMBL/GenBank/DDBJ whole genome shotgun (WGS) entry which is preliminary data.</text>
</comment>
<dbReference type="CDD" id="cd05672">
    <property type="entry name" value="M20_ACY1L2-like"/>
    <property type="match status" value="1"/>
</dbReference>
<dbReference type="NCBIfam" id="TIGR01891">
    <property type="entry name" value="amidohydrolases"/>
    <property type="match status" value="1"/>
</dbReference>